<protein>
    <submittedName>
        <fullName evidence="1">12903_t:CDS:1</fullName>
    </submittedName>
</protein>
<name>A0ACA9LD53_9GLOM</name>
<proteinExistence type="predicted"/>
<gene>
    <name evidence="1" type="ORF">DHETER_LOCUS3990</name>
</gene>
<comment type="caution">
    <text evidence="1">The sequence shown here is derived from an EMBL/GenBank/DDBJ whole genome shotgun (WGS) entry which is preliminary data.</text>
</comment>
<accession>A0ACA9LD53</accession>
<dbReference type="EMBL" id="CAJVPU010003752">
    <property type="protein sequence ID" value="CAG8522601.1"/>
    <property type="molecule type" value="Genomic_DNA"/>
</dbReference>
<keyword evidence="2" id="KW-1185">Reference proteome</keyword>
<evidence type="ECO:0000313" key="2">
    <source>
        <dbReference type="Proteomes" id="UP000789702"/>
    </source>
</evidence>
<organism evidence="1 2">
    <name type="scientific">Dentiscutata heterogama</name>
    <dbReference type="NCBI Taxonomy" id="1316150"/>
    <lineage>
        <taxon>Eukaryota</taxon>
        <taxon>Fungi</taxon>
        <taxon>Fungi incertae sedis</taxon>
        <taxon>Mucoromycota</taxon>
        <taxon>Glomeromycotina</taxon>
        <taxon>Glomeromycetes</taxon>
        <taxon>Diversisporales</taxon>
        <taxon>Gigasporaceae</taxon>
        <taxon>Dentiscutata</taxon>
    </lineage>
</organism>
<evidence type="ECO:0000313" key="1">
    <source>
        <dbReference type="EMBL" id="CAG8522601.1"/>
    </source>
</evidence>
<sequence length="269" mass="29734">MKLLSKFESLSRSKLNKIAIVLSILTILWNLAEGVVSVFFGAENESVSLVFFGIDSFVEVTSSCVVLWRFLKKESNIHEENPKDNLIAIERKATFAIGILFVILAIGTVADAIVTLVRNGKPDTTISGLIISSVTIFFMALLWLMKFSIAKLLNSSTMMSDSKCTLSCIQITLVLFLSSLIYSVWNDGWWIDSVAALILGLLFSKEGIGMILWAKSKDFDGGCCKNDSIKNNNRDGDSNCCNDCNNEECKITITSEKIVDNNNIKEEGQ</sequence>
<reference evidence="1" key="1">
    <citation type="submission" date="2021-06" db="EMBL/GenBank/DDBJ databases">
        <authorList>
            <person name="Kallberg Y."/>
            <person name="Tangrot J."/>
            <person name="Rosling A."/>
        </authorList>
    </citation>
    <scope>NUCLEOTIDE SEQUENCE</scope>
    <source>
        <strain evidence="1">IL203A</strain>
    </source>
</reference>
<dbReference type="Proteomes" id="UP000789702">
    <property type="component" value="Unassembled WGS sequence"/>
</dbReference>